<feature type="region of interest" description="Disordered" evidence="1">
    <location>
        <begin position="72"/>
        <end position="92"/>
    </location>
</feature>
<evidence type="ECO:0000313" key="2">
    <source>
        <dbReference type="EMBL" id="PXF43400.1"/>
    </source>
</evidence>
<dbReference type="EMBL" id="NBIV01000127">
    <property type="protein sequence ID" value="PXF43400.1"/>
    <property type="molecule type" value="Genomic_DNA"/>
</dbReference>
<gene>
    <name evidence="2" type="ORF">BWQ96_06895</name>
</gene>
<name>A0A2V3IQH8_9FLOR</name>
<accession>A0A2V3IQH8</accession>
<dbReference type="AlphaFoldDB" id="A0A2V3IQH8"/>
<proteinExistence type="predicted"/>
<feature type="compositionally biased region" description="Basic and acidic residues" evidence="1">
    <location>
        <begin position="76"/>
        <end position="92"/>
    </location>
</feature>
<reference evidence="2 3" key="1">
    <citation type="journal article" date="2018" name="Mol. Biol. Evol.">
        <title>Analysis of the draft genome of the red seaweed Gracilariopsis chorda provides insights into genome size evolution in Rhodophyta.</title>
        <authorList>
            <person name="Lee J."/>
            <person name="Yang E.C."/>
            <person name="Graf L."/>
            <person name="Yang J.H."/>
            <person name="Qiu H."/>
            <person name="Zel Zion U."/>
            <person name="Chan C.X."/>
            <person name="Stephens T.G."/>
            <person name="Weber A.P.M."/>
            <person name="Boo G.H."/>
            <person name="Boo S.M."/>
            <person name="Kim K.M."/>
            <person name="Shin Y."/>
            <person name="Jung M."/>
            <person name="Lee S.J."/>
            <person name="Yim H.S."/>
            <person name="Lee J.H."/>
            <person name="Bhattacharya D."/>
            <person name="Yoon H.S."/>
        </authorList>
    </citation>
    <scope>NUCLEOTIDE SEQUENCE [LARGE SCALE GENOMIC DNA]</scope>
    <source>
        <strain evidence="2 3">SKKU-2015</strain>
        <tissue evidence="2">Whole body</tissue>
    </source>
</reference>
<evidence type="ECO:0000313" key="3">
    <source>
        <dbReference type="Proteomes" id="UP000247409"/>
    </source>
</evidence>
<evidence type="ECO:0000256" key="1">
    <source>
        <dbReference type="SAM" id="MobiDB-lite"/>
    </source>
</evidence>
<keyword evidence="3" id="KW-1185">Reference proteome</keyword>
<sequence length="92" mass="10994">MDTRRKRRRISPRKTRQDMSTAILAVEKAEKLRNKMAERRDVRDQERLSLEMSRVVREEKLLALENQGINNAASTAEDRNKIEQRRVHLEEH</sequence>
<organism evidence="2 3">
    <name type="scientific">Gracilariopsis chorda</name>
    <dbReference type="NCBI Taxonomy" id="448386"/>
    <lineage>
        <taxon>Eukaryota</taxon>
        <taxon>Rhodophyta</taxon>
        <taxon>Florideophyceae</taxon>
        <taxon>Rhodymeniophycidae</taxon>
        <taxon>Gracilariales</taxon>
        <taxon>Gracilariaceae</taxon>
        <taxon>Gracilariopsis</taxon>
    </lineage>
</organism>
<dbReference type="Proteomes" id="UP000247409">
    <property type="component" value="Unassembled WGS sequence"/>
</dbReference>
<protein>
    <submittedName>
        <fullName evidence="2">Uncharacterized protein</fullName>
    </submittedName>
</protein>
<comment type="caution">
    <text evidence="2">The sequence shown here is derived from an EMBL/GenBank/DDBJ whole genome shotgun (WGS) entry which is preliminary data.</text>
</comment>